<dbReference type="AlphaFoldDB" id="A0AA47MMF9"/>
<dbReference type="InterPro" id="IPR036691">
    <property type="entry name" value="Endo/exonu/phosph_ase_sf"/>
</dbReference>
<accession>A0AA47MMF9</accession>
<feature type="domain" description="Endonuclease/exonuclease/phosphatase" evidence="1">
    <location>
        <begin position="19"/>
        <end position="213"/>
    </location>
</feature>
<comment type="caution">
    <text evidence="2">The sequence shown here is derived from an EMBL/GenBank/DDBJ whole genome shotgun (WGS) entry which is preliminary data.</text>
</comment>
<name>A0AA47MMF9_MERPO</name>
<protein>
    <recommendedName>
        <fullName evidence="1">Endonuclease/exonuclease/phosphatase domain-containing protein</fullName>
    </recommendedName>
</protein>
<keyword evidence="3" id="KW-1185">Reference proteome</keyword>
<dbReference type="GO" id="GO:0003824">
    <property type="term" value="F:catalytic activity"/>
    <property type="evidence" value="ECO:0007669"/>
    <property type="project" value="InterPro"/>
</dbReference>
<dbReference type="PANTHER" id="PTHR46670">
    <property type="entry name" value="ENDO/EXONUCLEASE/PHOSPHATASE DOMAIN-CONTAINING PROTEIN"/>
    <property type="match status" value="1"/>
</dbReference>
<evidence type="ECO:0000313" key="2">
    <source>
        <dbReference type="EMBL" id="KAK0142789.1"/>
    </source>
</evidence>
<dbReference type="PANTHER" id="PTHR46670:SF3">
    <property type="entry name" value="ENDONUCLEASE_EXONUCLEASE_PHOSPHATASE DOMAIN-CONTAINING PROTEIN"/>
    <property type="match status" value="1"/>
</dbReference>
<proteinExistence type="predicted"/>
<evidence type="ECO:0000259" key="1">
    <source>
        <dbReference type="Pfam" id="PF03372"/>
    </source>
</evidence>
<gene>
    <name evidence="2" type="ORF">N1851_019280</name>
</gene>
<dbReference type="InterPro" id="IPR005135">
    <property type="entry name" value="Endo/exonuclease/phosphatase"/>
</dbReference>
<evidence type="ECO:0000313" key="3">
    <source>
        <dbReference type="Proteomes" id="UP001174136"/>
    </source>
</evidence>
<dbReference type="SUPFAM" id="SSF56219">
    <property type="entry name" value="DNase I-like"/>
    <property type="match status" value="1"/>
</dbReference>
<sequence>MTNTPPATPEATTLRMSLFNVRSLSNKTFILNDFISSENLDLMFLTETWLQGADCNQLVELCPPHYECFNQPRVSGRGGGLVCVYKKSFKCHLLHFNGFSSFEALTFKLAGSYPILFALIYRPPKFASSFLAEFLSSLVLNFDRVVLCGDFNLHVDDPTNTQAADFLNITSSSNFQQHVHGPTHNRGHRLDLVFTLGMSLAFLDVLDFTVSDHKCIVFNSECPVSETATTRSWSTQFSAQFNLNYYPAPEPADTNSLAAHFNSVCLSTLNAIAPQKLITKSSHKRQPWLNESIRSFKRDCRKAERLWKKSGLQIHFNIMKSLLSTFNCMIKEARRQYFSNLILINQNNPRILFKTVDSLVNTPPPSVPIESDADCNRFLSYFNDKVEFIRASITPSASFTDAFTDTFSDAFYPPKDILNQFYPITLPELLDNVNLPLLLVFDSVGPNDLLLAADSGLCSVLVLLDLSVAFDTIDHMILLNRLRHWVGVSGTALKWFYSYFLNRTFCVTANNFKSSSLSEVRRASGVCFRTNPIFIIHASPGAHNTKI</sequence>
<dbReference type="Pfam" id="PF03372">
    <property type="entry name" value="Exo_endo_phos"/>
    <property type="match status" value="1"/>
</dbReference>
<dbReference type="EMBL" id="JAOPHQ010003476">
    <property type="protein sequence ID" value="KAK0142789.1"/>
    <property type="molecule type" value="Genomic_DNA"/>
</dbReference>
<dbReference type="Gene3D" id="3.60.10.10">
    <property type="entry name" value="Endonuclease/exonuclease/phosphatase"/>
    <property type="match status" value="1"/>
</dbReference>
<dbReference type="Proteomes" id="UP001174136">
    <property type="component" value="Unassembled WGS sequence"/>
</dbReference>
<organism evidence="2 3">
    <name type="scientific">Merluccius polli</name>
    <name type="common">Benguela hake</name>
    <name type="synonym">Merluccius cadenati</name>
    <dbReference type="NCBI Taxonomy" id="89951"/>
    <lineage>
        <taxon>Eukaryota</taxon>
        <taxon>Metazoa</taxon>
        <taxon>Chordata</taxon>
        <taxon>Craniata</taxon>
        <taxon>Vertebrata</taxon>
        <taxon>Euteleostomi</taxon>
        <taxon>Actinopterygii</taxon>
        <taxon>Neopterygii</taxon>
        <taxon>Teleostei</taxon>
        <taxon>Neoteleostei</taxon>
        <taxon>Acanthomorphata</taxon>
        <taxon>Zeiogadaria</taxon>
        <taxon>Gadariae</taxon>
        <taxon>Gadiformes</taxon>
        <taxon>Gadoidei</taxon>
        <taxon>Merlucciidae</taxon>
        <taxon>Merluccius</taxon>
    </lineage>
</organism>
<reference evidence="2" key="1">
    <citation type="journal article" date="2023" name="Front. Mar. Sci.">
        <title>A new Merluccius polli reference genome to investigate the effects of global change in West African waters.</title>
        <authorList>
            <person name="Mateo J.L."/>
            <person name="Blanco-Fernandez C."/>
            <person name="Garcia-Vazquez E."/>
            <person name="Machado-Schiaffino G."/>
        </authorList>
    </citation>
    <scope>NUCLEOTIDE SEQUENCE</scope>
    <source>
        <strain evidence="2">C29</strain>
        <tissue evidence="2">Fin</tissue>
    </source>
</reference>